<keyword evidence="15" id="KW-1185">Reference proteome</keyword>
<dbReference type="PIRSF" id="PIRSF004557">
    <property type="entry name" value="SecY"/>
    <property type="match status" value="1"/>
</dbReference>
<dbReference type="GO" id="GO:0065002">
    <property type="term" value="P:intracellular protein transmembrane transport"/>
    <property type="evidence" value="ECO:0007669"/>
    <property type="project" value="UniProtKB-UniRule"/>
</dbReference>
<dbReference type="Proteomes" id="UP000015216">
    <property type="component" value="Chromosome"/>
</dbReference>
<dbReference type="OrthoDB" id="9809248at2"/>
<evidence type="ECO:0000256" key="7">
    <source>
        <dbReference type="ARBA" id="ARBA00023010"/>
    </source>
</evidence>
<evidence type="ECO:0000256" key="10">
    <source>
        <dbReference type="HAMAP-Rule" id="MF_01465"/>
    </source>
</evidence>
<gene>
    <name evidence="10 14" type="primary">secY</name>
    <name evidence="14" type="ORF">SSDC_00255</name>
</gene>
<dbReference type="NCBIfam" id="TIGR00967">
    <property type="entry name" value="3a0501s007"/>
    <property type="match status" value="1"/>
</dbReference>
<keyword evidence="4 10" id="KW-0812">Transmembrane</keyword>
<sequence length="440" mass="50427">MPKFSKTTIRGFPWNRLWFLFCALFIYRLGAHIPIPSINYSQLTKLFEKNQNNILGMFNMFSGGALSRLTIFSLGIMPYISSSIIMQLLSSIMPKFENLKKEGELGKYKIAQYTRFSTLILAILQGSGISLILKFQKNLVLDTSFYFHFTTVLTLVSGTIFLMWLSEQITEYGLGNGTSIIICSGIISSFPNILINLLKLVKIDLVNVLLTILISLLLLIITYFVIFIECGQRKILINYIRKEANNKIYSNKRSYLPLKLNIAGVIPAIFASYIILFPITIIGWFLSFYNKNNFFTIFLKNLISLVAPGKLIHSILYTIAIIFFSFFYATLIFNSKETADNLKKSGAFIPGIRPGYQTIRYINNIIMRLTLAGSIYIAFICLIPEFFIYKFNVPFYCGGTSLLIVIIVTIDFLTQIQNHILSQKYKSLFRKINFKKNIFY</sequence>
<dbReference type="GO" id="GO:0005886">
    <property type="term" value="C:plasma membrane"/>
    <property type="evidence" value="ECO:0007669"/>
    <property type="project" value="UniProtKB-SubCell"/>
</dbReference>
<dbReference type="PANTHER" id="PTHR10906">
    <property type="entry name" value="SECY/SEC61-ALPHA FAMILY MEMBER"/>
    <property type="match status" value="1"/>
</dbReference>
<keyword evidence="8 10" id="KW-0472">Membrane</keyword>
<accession>S5RLD2</accession>
<comment type="subcellular location">
    <subcellularLocation>
        <location evidence="10">Cell membrane</location>
        <topology evidence="10">Multi-pass membrane protein</topology>
    </subcellularLocation>
    <subcellularLocation>
        <location evidence="1 12">Membrane</location>
        <topology evidence="1 12">Multi-pass membrane protein</topology>
    </subcellularLocation>
</comment>
<dbReference type="PROSITE" id="PS00756">
    <property type="entry name" value="SECY_2"/>
    <property type="match status" value="1"/>
</dbReference>
<dbReference type="Gene3D" id="1.10.3370.10">
    <property type="entry name" value="SecY subunit domain"/>
    <property type="match status" value="1"/>
</dbReference>
<evidence type="ECO:0000313" key="15">
    <source>
        <dbReference type="Proteomes" id="UP000015216"/>
    </source>
</evidence>
<dbReference type="eggNOG" id="COG0201">
    <property type="taxonomic scope" value="Bacteria"/>
</dbReference>
<keyword evidence="7 10" id="KW-0811">Translocation</keyword>
<dbReference type="FunFam" id="1.10.3370.10:FF:000001">
    <property type="entry name" value="Preprotein translocase subunit SecY"/>
    <property type="match status" value="1"/>
</dbReference>
<evidence type="ECO:0000256" key="6">
    <source>
        <dbReference type="ARBA" id="ARBA00022989"/>
    </source>
</evidence>
<dbReference type="InterPro" id="IPR030659">
    <property type="entry name" value="SecY_CS"/>
</dbReference>
<evidence type="ECO:0000256" key="1">
    <source>
        <dbReference type="ARBA" id="ARBA00004141"/>
    </source>
</evidence>
<proteinExistence type="inferred from homology"/>
<keyword evidence="10" id="KW-1003">Cell membrane</keyword>
<dbReference type="EMBL" id="CP003468">
    <property type="protein sequence ID" value="AGS06746.1"/>
    <property type="molecule type" value="Genomic_DNA"/>
</dbReference>
<evidence type="ECO:0000256" key="2">
    <source>
        <dbReference type="ARBA" id="ARBA00005751"/>
    </source>
</evidence>
<protein>
    <recommendedName>
        <fullName evidence="9 10">Protein translocase subunit SecY</fullName>
    </recommendedName>
</protein>
<comment type="function">
    <text evidence="10 11">The central subunit of the protein translocation channel SecYEG. Consists of two halves formed by TMs 1-5 and 6-10. These two domains form a lateral gate at the front which open onto the bilayer between TMs 2 and 7, and are clamped together by SecE at the back. The channel is closed by both a pore ring composed of hydrophobic SecY resides and a short helix (helix 2A) on the extracellular side of the membrane which forms a plug. The plug probably moves laterally to allow the channel to open. The ring and the pore may move independently.</text>
</comment>
<keyword evidence="6 10" id="KW-1133">Transmembrane helix</keyword>
<feature type="transmembrane region" description="Helical" evidence="10">
    <location>
        <begin position="393"/>
        <end position="414"/>
    </location>
</feature>
<dbReference type="KEGG" id="ssdc:SSDC_00255"/>
<evidence type="ECO:0000256" key="13">
    <source>
        <dbReference type="RuleBase" id="RU004349"/>
    </source>
</evidence>
<comment type="subunit">
    <text evidence="10">Component of the Sec protein translocase complex. Heterotrimer consisting of SecY, SecE and SecG subunits. The heterotrimers can form oligomers, although 1 heterotrimer is thought to be able to translocate proteins. Interacts with the ribosome. Interacts with SecDF, and other proteins may be involved. Interacts with SecA.</text>
</comment>
<dbReference type="InterPro" id="IPR026593">
    <property type="entry name" value="SecY"/>
</dbReference>
<evidence type="ECO:0000313" key="14">
    <source>
        <dbReference type="EMBL" id="AGS06746.1"/>
    </source>
</evidence>
<dbReference type="GO" id="GO:0006605">
    <property type="term" value="P:protein targeting"/>
    <property type="evidence" value="ECO:0007669"/>
    <property type="project" value="UniProtKB-UniRule"/>
</dbReference>
<comment type="similarity">
    <text evidence="2 10 13">Belongs to the SecY/SEC61-alpha family.</text>
</comment>
<feature type="transmembrane region" description="Helical" evidence="10">
    <location>
        <begin position="311"/>
        <end position="333"/>
    </location>
</feature>
<keyword evidence="5 10" id="KW-0653">Protein transport</keyword>
<dbReference type="HAMAP" id="MF_01465">
    <property type="entry name" value="SecY"/>
    <property type="match status" value="1"/>
</dbReference>
<dbReference type="RefSeq" id="WP_020915321.1">
    <property type="nucleotide sequence ID" value="NC_021885.1"/>
</dbReference>
<dbReference type="AlphaFoldDB" id="S5RLD2"/>
<dbReference type="PROSITE" id="PS00755">
    <property type="entry name" value="SECY_1"/>
    <property type="match status" value="1"/>
</dbReference>
<evidence type="ECO:0000256" key="3">
    <source>
        <dbReference type="ARBA" id="ARBA00022448"/>
    </source>
</evidence>
<dbReference type="GO" id="GO:0043952">
    <property type="term" value="P:protein transport by the Sec complex"/>
    <property type="evidence" value="ECO:0007669"/>
    <property type="project" value="UniProtKB-UniRule"/>
</dbReference>
<evidence type="ECO:0000256" key="8">
    <source>
        <dbReference type="ARBA" id="ARBA00023136"/>
    </source>
</evidence>
<dbReference type="InterPro" id="IPR023201">
    <property type="entry name" value="SecY_dom_sf"/>
</dbReference>
<feature type="transmembrane region" description="Helical" evidence="10">
    <location>
        <begin position="205"/>
        <end position="228"/>
    </location>
</feature>
<comment type="caution">
    <text evidence="10">Lacks conserved residue(s) required for the propagation of feature annotation.</text>
</comment>
<dbReference type="STRING" id="669502.SSDC_00255"/>
<feature type="transmembrane region" description="Helical" evidence="10">
    <location>
        <begin position="172"/>
        <end position="193"/>
    </location>
</feature>
<evidence type="ECO:0000256" key="5">
    <source>
        <dbReference type="ARBA" id="ARBA00022927"/>
    </source>
</evidence>
<evidence type="ECO:0000256" key="4">
    <source>
        <dbReference type="ARBA" id="ARBA00022692"/>
    </source>
</evidence>
<evidence type="ECO:0000256" key="9">
    <source>
        <dbReference type="ARBA" id="ARBA00039733"/>
    </source>
</evidence>
<evidence type="ECO:0000256" key="11">
    <source>
        <dbReference type="RuleBase" id="RU000537"/>
    </source>
</evidence>
<name>S5RLD2_9PROT</name>
<dbReference type="HOGENOM" id="CLU_030313_0_2_4"/>
<feature type="transmembrane region" description="Helical" evidence="10">
    <location>
        <begin position="260"/>
        <end position="286"/>
    </location>
</feature>
<dbReference type="PATRIC" id="fig|669502.6.peg.50"/>
<dbReference type="Pfam" id="PF00344">
    <property type="entry name" value="SecY"/>
    <property type="match status" value="1"/>
</dbReference>
<dbReference type="InterPro" id="IPR002208">
    <property type="entry name" value="SecY/SEC61-alpha"/>
</dbReference>
<feature type="transmembrane region" description="Helical" evidence="10">
    <location>
        <begin position="69"/>
        <end position="92"/>
    </location>
</feature>
<feature type="transmembrane region" description="Helical" evidence="10">
    <location>
        <begin position="113"/>
        <end position="133"/>
    </location>
</feature>
<reference evidence="14 15" key="1">
    <citation type="journal article" date="2013" name="Curr. Biol.">
        <title>Defensive bacteriome symbiont with a drastically reduced genome.</title>
        <authorList>
            <person name="Nakabachi A."/>
            <person name="Ueoka R."/>
            <person name="Oshima K."/>
            <person name="Teta R."/>
            <person name="Mangoni A."/>
            <person name="Gurgui M."/>
            <person name="Oldham N.J."/>
            <person name="van Echten-Deckert G."/>
            <person name="Okamura K."/>
            <person name="Yamamoto K."/>
            <person name="Inoue H."/>
            <person name="Ohkuma M."/>
            <person name="Hongoh Y."/>
            <person name="Miyagishima S.Y."/>
            <person name="Hattori M."/>
            <person name="Piel J."/>
            <person name="Fukatsu T."/>
        </authorList>
    </citation>
    <scope>NUCLEOTIDE SEQUENCE [LARGE SCALE GENOMIC DNA]</scope>
    <source>
        <strain evidence="14 15">DC</strain>
    </source>
</reference>
<evidence type="ECO:0000256" key="12">
    <source>
        <dbReference type="RuleBase" id="RU003484"/>
    </source>
</evidence>
<keyword evidence="3 10" id="KW-0813">Transport</keyword>
<feature type="transmembrane region" description="Helical" evidence="10">
    <location>
        <begin position="365"/>
        <end position="387"/>
    </location>
</feature>
<dbReference type="PRINTS" id="PR00303">
    <property type="entry name" value="SECYTRNLCASE"/>
</dbReference>
<feature type="transmembrane region" description="Helical" evidence="10">
    <location>
        <begin position="145"/>
        <end position="165"/>
    </location>
</feature>
<organism evidence="14 15">
    <name type="scientific">Candidatus Profftella armatura</name>
    <dbReference type="NCBI Taxonomy" id="669502"/>
    <lineage>
        <taxon>Bacteria</taxon>
        <taxon>Pseudomonadati</taxon>
        <taxon>Pseudomonadota</taxon>
        <taxon>Betaproteobacteria</taxon>
        <taxon>Candidatus Profftella</taxon>
    </lineage>
</organism>
<dbReference type="SUPFAM" id="SSF103491">
    <property type="entry name" value="Preprotein translocase SecY subunit"/>
    <property type="match status" value="1"/>
</dbReference>
<dbReference type="GeneID" id="301552918"/>